<accession>A0A2K9LNU8</accession>
<dbReference type="EMBL" id="CP022684">
    <property type="protein sequence ID" value="AUM12474.1"/>
    <property type="molecule type" value="Genomic_DNA"/>
</dbReference>
<keyword evidence="2" id="KW-1185">Reference proteome</keyword>
<evidence type="ECO:0000313" key="2">
    <source>
        <dbReference type="Proteomes" id="UP000235116"/>
    </source>
</evidence>
<sequence length="203" mass="23721">MGGIGSGRQAHRNTATAEEFKRIDIRYLKRIGILGKYRSGTLSWTCNGQQSGFINYASSPQTLTLEFRFRRYGEDWQPVTQHIQFVDSLCNYGGSRKWLECPKCERRCGVLYAGGPRFLCRTCYQIPYTSQTKGPIDRMIHRMHNLEARIFDETGYRKRKGMHWRTFERLLQQRDKLSSRIDADIYKFCSEHLEGIPRGGYSQ</sequence>
<dbReference type="AlphaFoldDB" id="A0A2K9LNU8"/>
<proteinExistence type="predicted"/>
<protein>
    <submittedName>
        <fullName evidence="1">Uncharacterized protein</fullName>
    </submittedName>
</protein>
<dbReference type="Proteomes" id="UP000235116">
    <property type="component" value="Chromosome"/>
</dbReference>
<reference evidence="2" key="1">
    <citation type="submission" date="2017-08" db="EMBL/GenBank/DDBJ databases">
        <title>Direct submision.</title>
        <authorList>
            <person name="Kim S.-J."/>
            <person name="Rhee S.-K."/>
        </authorList>
    </citation>
    <scope>NUCLEOTIDE SEQUENCE [LARGE SCALE GENOMIC DNA]</scope>
    <source>
        <strain evidence="2">GI5</strain>
    </source>
</reference>
<organism evidence="1 2">
    <name type="scientific">Ketobacter alkanivorans</name>
    <dbReference type="NCBI Taxonomy" id="1917421"/>
    <lineage>
        <taxon>Bacteria</taxon>
        <taxon>Pseudomonadati</taxon>
        <taxon>Pseudomonadota</taxon>
        <taxon>Gammaproteobacteria</taxon>
        <taxon>Pseudomonadales</taxon>
        <taxon>Ketobacteraceae</taxon>
        <taxon>Ketobacter</taxon>
    </lineage>
</organism>
<gene>
    <name evidence="1" type="ORF">Kalk_08595</name>
</gene>
<dbReference type="KEGG" id="kak:Kalk_08595"/>
<name>A0A2K9LNU8_9GAMM</name>
<evidence type="ECO:0000313" key="1">
    <source>
        <dbReference type="EMBL" id="AUM12474.1"/>
    </source>
</evidence>